<dbReference type="EMBL" id="PREU01000002">
    <property type="protein sequence ID" value="PPA77665.1"/>
    <property type="molecule type" value="Genomic_DNA"/>
</dbReference>
<dbReference type="RefSeq" id="WP_092582421.1">
    <property type="nucleotide sequence ID" value="NZ_PREU01000002.1"/>
</dbReference>
<name>A0A2S5GXS8_9BURK</name>
<dbReference type="GO" id="GO:0003677">
    <property type="term" value="F:DNA binding"/>
    <property type="evidence" value="ECO:0007669"/>
    <property type="project" value="UniProtKB-KW"/>
</dbReference>
<organism evidence="2 3">
    <name type="scientific">Achromobacter spanius</name>
    <dbReference type="NCBI Taxonomy" id="217203"/>
    <lineage>
        <taxon>Bacteria</taxon>
        <taxon>Pseudomonadati</taxon>
        <taxon>Pseudomonadota</taxon>
        <taxon>Betaproteobacteria</taxon>
        <taxon>Burkholderiales</taxon>
        <taxon>Alcaligenaceae</taxon>
        <taxon>Achromobacter</taxon>
    </lineage>
</organism>
<dbReference type="AlphaFoldDB" id="A0A2S5GXS8"/>
<dbReference type="OrthoDB" id="8662296at2"/>
<keyword evidence="2" id="KW-0238">DNA-binding</keyword>
<evidence type="ECO:0000256" key="1">
    <source>
        <dbReference type="SAM" id="MobiDB-lite"/>
    </source>
</evidence>
<comment type="caution">
    <text evidence="2">The sequence shown here is derived from an EMBL/GenBank/DDBJ whole genome shotgun (WGS) entry which is preliminary data.</text>
</comment>
<feature type="region of interest" description="Disordered" evidence="1">
    <location>
        <begin position="57"/>
        <end position="78"/>
    </location>
</feature>
<protein>
    <submittedName>
        <fullName evidence="2">DNA-binding protein</fullName>
    </submittedName>
</protein>
<evidence type="ECO:0000313" key="2">
    <source>
        <dbReference type="EMBL" id="PPA77665.1"/>
    </source>
</evidence>
<sequence>MTERDLIDTNKIAELMGGMNPAHVRNRVCKRADFPRPFRIGGKKLYDRAEVLEFIEASRQAPDGRRPPTLRQTPSQPA</sequence>
<accession>A0A2S5GXS8</accession>
<reference evidence="2 3" key="1">
    <citation type="submission" date="2018-02" db="EMBL/GenBank/DDBJ databases">
        <title>Draft Genome of Achromobacter spanius stain 6.</title>
        <authorList>
            <person name="Gunasekera T.S."/>
            <person name="Radwan O."/>
            <person name="Ruiz O.N."/>
        </authorList>
    </citation>
    <scope>NUCLEOTIDE SEQUENCE [LARGE SCALE GENOMIC DNA]</scope>
    <source>
        <strain evidence="2 3">6</strain>
    </source>
</reference>
<dbReference type="Proteomes" id="UP000239990">
    <property type="component" value="Unassembled WGS sequence"/>
</dbReference>
<evidence type="ECO:0000313" key="3">
    <source>
        <dbReference type="Proteomes" id="UP000239990"/>
    </source>
</evidence>
<proteinExistence type="predicted"/>
<gene>
    <name evidence="2" type="ORF">C4E15_06560</name>
</gene>